<feature type="compositionally biased region" description="Polar residues" evidence="10">
    <location>
        <begin position="371"/>
        <end position="387"/>
    </location>
</feature>
<keyword evidence="14" id="KW-1185">Reference proteome</keyword>
<evidence type="ECO:0000256" key="5">
    <source>
        <dbReference type="ARBA" id="ARBA00023054"/>
    </source>
</evidence>
<evidence type="ECO:0000256" key="10">
    <source>
        <dbReference type="SAM" id="MobiDB-lite"/>
    </source>
</evidence>
<feature type="compositionally biased region" description="Basic and acidic residues" evidence="10">
    <location>
        <begin position="204"/>
        <end position="256"/>
    </location>
</feature>
<feature type="region of interest" description="Disordered" evidence="10">
    <location>
        <begin position="987"/>
        <end position="1025"/>
    </location>
</feature>
<dbReference type="PANTHER" id="PTHR14398:SF0">
    <property type="entry name" value="ZINC FINGER PROTEIN SWM"/>
    <property type="match status" value="1"/>
</dbReference>
<evidence type="ECO:0000256" key="6">
    <source>
        <dbReference type="ARBA" id="ARBA00043866"/>
    </source>
</evidence>
<evidence type="ECO:0000256" key="2">
    <source>
        <dbReference type="ARBA" id="ARBA00022771"/>
    </source>
</evidence>
<keyword evidence="4 7" id="KW-0694">RNA-binding</keyword>
<dbReference type="AlphaFoldDB" id="A0A087T778"/>
<feature type="region of interest" description="Disordered" evidence="10">
    <location>
        <begin position="880"/>
        <end position="907"/>
    </location>
</feature>
<dbReference type="GO" id="GO:0008270">
    <property type="term" value="F:zinc ion binding"/>
    <property type="evidence" value="ECO:0007669"/>
    <property type="project" value="UniProtKB-KW"/>
</dbReference>
<evidence type="ECO:0000256" key="8">
    <source>
        <dbReference type="PROSITE-ProRule" id="PRU00723"/>
    </source>
</evidence>
<dbReference type="Pfam" id="PF01480">
    <property type="entry name" value="PWI"/>
    <property type="match status" value="1"/>
</dbReference>
<keyword evidence="2 8" id="KW-0863">Zinc-finger</keyword>
<dbReference type="InterPro" id="IPR000504">
    <property type="entry name" value="RRM_dom"/>
</dbReference>
<feature type="compositionally biased region" description="Basic and acidic residues" evidence="10">
    <location>
        <begin position="169"/>
        <end position="193"/>
    </location>
</feature>
<evidence type="ECO:0000259" key="12">
    <source>
        <dbReference type="PROSITE" id="PS50103"/>
    </source>
</evidence>
<dbReference type="SMART" id="SM00360">
    <property type="entry name" value="RRM"/>
    <property type="match status" value="1"/>
</dbReference>
<dbReference type="InterPro" id="IPR035979">
    <property type="entry name" value="RBD_domain_sf"/>
</dbReference>
<dbReference type="OMA" id="ITYDSHA"/>
<keyword evidence="3 8" id="KW-0862">Zinc</keyword>
<evidence type="ECO:0000256" key="3">
    <source>
        <dbReference type="ARBA" id="ARBA00022833"/>
    </source>
</evidence>
<feature type="domain" description="C3H1-type" evidence="12">
    <location>
        <begin position="326"/>
        <end position="354"/>
    </location>
</feature>
<dbReference type="CDD" id="cd12257">
    <property type="entry name" value="RRM1_RBM26_like"/>
    <property type="match status" value="1"/>
</dbReference>
<keyword evidence="5 9" id="KW-0175">Coiled coil</keyword>
<evidence type="ECO:0000259" key="11">
    <source>
        <dbReference type="PROSITE" id="PS50102"/>
    </source>
</evidence>
<feature type="compositionally biased region" description="Polar residues" evidence="10">
    <location>
        <begin position="280"/>
        <end position="297"/>
    </location>
</feature>
<dbReference type="GO" id="GO:0005634">
    <property type="term" value="C:nucleus"/>
    <property type="evidence" value="ECO:0007669"/>
    <property type="project" value="TreeGrafter"/>
</dbReference>
<sequence>MLIENSEALKGWLTSCLGRMCDADPAALAKYVLALVKKDKSENELRELCVDQLDVFLLKDTKIFVDLLFETLKSKSYLAKPPELSASDASINSSPQYISNSSPQYNSGNLNENTKKYRTTENESKLKDIGIPDRLGGKSKACNVRHRSTRKTRSRSSSPIRRPNRQRSRSRELEDGRKRSFPDEGNCKRDFPSKKLKTRRHSRSDRLSKGSGDEGSKGEKRNYKFRNSREQNQDGILDKDLMRESRSRSNSWERNRSRSCSWSSNSSRSQPKEKSREQGSRSNSRNALSKSETQNPLLSDHGDTDYRQKPISSAPSVQQTSNTYSSKGAKRCQDYDEKGYCMRGDLCVYDHGADPLVVEDVSVLNFGVSVPPTQVPTNDGVNSTAVISNRRDGSKSPLPPPPPSSPPPLPPPPPPLPPLPPPGSYMPEPYNPEAPAMNIPPRDHMNYWVPPNIVLHIPPPHHSPGPPPNSGIPSVLCNLSEPPPYHNSKPQRARELIGVPTVQNIDSSWKNKGSLKKGSAEEHIQNSVQKSHISTMDEKSSSGSSIEVPKKGFDYNRLGPTPKKPFKQGNNRSTLEVRKIPTHLNTIALLNSHFSKFGRIVNLQVNYDGDPEAALIQFMTHAEATAAYRSTDAVFNNRFIKVFWHNKDDRTNNVPSEKFNTSMQTDVKPIVKTVDNRVTDVNMNDSHQSDTQQISEKISLPERSVVYSSKKGNLSRTVFNPAILKKINLSVDSSTVARRQKEEQRKDALHKRLELHKKKQEFLKSQIQHQKMILDKLSKSKNEKEREFLKETINNMTTKIASLQADVKKDSEDLKNLFKKVNVQVHVNKTETKKELLDAEMDLYNKQLRGDDTAELLSRVNELKQKAKALGLLDNNTFRGDSVKGSRQKNSRFPNRSCPPAPLSRSVDHRPRSIIVTGSSDRDGLLKHFSHFGEVEKMEGELGKYFVVKFRTRVSAEKAFLYGTKFGDVDLSLAWLQDSQTVVGENLRHHSDSATLKSEQSELMDAEEDEEDDEDEDSEARSWRR</sequence>
<dbReference type="FunFam" id="3.30.70.330:FF:000330">
    <property type="entry name" value="RNA-binding motif protein 26"/>
    <property type="match status" value="1"/>
</dbReference>
<evidence type="ECO:0000256" key="7">
    <source>
        <dbReference type="PROSITE-ProRule" id="PRU00176"/>
    </source>
</evidence>
<comment type="function">
    <text evidence="6">May be involved in the turnover of nuclear polyadenylated (pA+) RNA.</text>
</comment>
<evidence type="ECO:0000313" key="14">
    <source>
        <dbReference type="Proteomes" id="UP000054359"/>
    </source>
</evidence>
<dbReference type="PROSITE" id="PS50103">
    <property type="entry name" value="ZF_C3H1"/>
    <property type="match status" value="1"/>
</dbReference>
<feature type="zinc finger region" description="C3H1-type" evidence="8">
    <location>
        <begin position="326"/>
        <end position="354"/>
    </location>
</feature>
<dbReference type="SUPFAM" id="SSF54928">
    <property type="entry name" value="RNA-binding domain, RBD"/>
    <property type="match status" value="1"/>
</dbReference>
<feature type="compositionally biased region" description="Basic and acidic residues" evidence="10">
    <location>
        <begin position="270"/>
        <end position="279"/>
    </location>
</feature>
<dbReference type="STRING" id="407821.A0A087T778"/>
<feature type="region of interest" description="Disordered" evidence="10">
    <location>
        <begin position="508"/>
        <end position="570"/>
    </location>
</feature>
<name>A0A087T778_STEMI</name>
<feature type="compositionally biased region" description="Low complexity" evidence="10">
    <location>
        <begin position="257"/>
        <end position="269"/>
    </location>
</feature>
<reference evidence="13 14" key="1">
    <citation type="submission" date="2013-11" db="EMBL/GenBank/DDBJ databases">
        <title>Genome sequencing of Stegodyphus mimosarum.</title>
        <authorList>
            <person name="Bechsgaard J."/>
        </authorList>
    </citation>
    <scope>NUCLEOTIDE SEQUENCE [LARGE SCALE GENOMIC DNA]</scope>
</reference>
<keyword evidence="1 8" id="KW-0479">Metal-binding</keyword>
<organism evidence="13 14">
    <name type="scientific">Stegodyphus mimosarum</name>
    <name type="common">African social velvet spider</name>
    <dbReference type="NCBI Taxonomy" id="407821"/>
    <lineage>
        <taxon>Eukaryota</taxon>
        <taxon>Metazoa</taxon>
        <taxon>Ecdysozoa</taxon>
        <taxon>Arthropoda</taxon>
        <taxon>Chelicerata</taxon>
        <taxon>Arachnida</taxon>
        <taxon>Araneae</taxon>
        <taxon>Araneomorphae</taxon>
        <taxon>Entelegynae</taxon>
        <taxon>Eresoidea</taxon>
        <taxon>Eresidae</taxon>
        <taxon>Stegodyphus</taxon>
    </lineage>
</organism>
<feature type="compositionally biased region" description="Basic residues" evidence="10">
    <location>
        <begin position="194"/>
        <end position="203"/>
    </location>
</feature>
<evidence type="ECO:0000256" key="4">
    <source>
        <dbReference type="ARBA" id="ARBA00022884"/>
    </source>
</evidence>
<dbReference type="Gene3D" id="3.30.70.330">
    <property type="match status" value="1"/>
</dbReference>
<proteinExistence type="predicted"/>
<evidence type="ECO:0000256" key="1">
    <source>
        <dbReference type="ARBA" id="ARBA00022723"/>
    </source>
</evidence>
<dbReference type="OrthoDB" id="443401at2759"/>
<feature type="non-terminal residue" evidence="13">
    <location>
        <position position="1025"/>
    </location>
</feature>
<feature type="domain" description="RRM" evidence="11">
    <location>
        <begin position="573"/>
        <end position="647"/>
    </location>
</feature>
<accession>A0A087T778</accession>
<feature type="coiled-coil region" evidence="9">
    <location>
        <begin position="739"/>
        <end position="847"/>
    </location>
</feature>
<protein>
    <submittedName>
        <fullName evidence="13">RNA-binding protein 26</fullName>
    </submittedName>
</protein>
<feature type="compositionally biased region" description="Basic residues" evidence="10">
    <location>
        <begin position="143"/>
        <end position="154"/>
    </location>
</feature>
<dbReference type="GO" id="GO:0003723">
    <property type="term" value="F:RNA binding"/>
    <property type="evidence" value="ECO:0007669"/>
    <property type="project" value="UniProtKB-UniRule"/>
</dbReference>
<feature type="compositionally biased region" description="Acidic residues" evidence="10">
    <location>
        <begin position="1002"/>
        <end position="1018"/>
    </location>
</feature>
<feature type="compositionally biased region" description="Basic and acidic residues" evidence="10">
    <location>
        <begin position="113"/>
        <end position="131"/>
    </location>
</feature>
<dbReference type="InterPro" id="IPR045137">
    <property type="entry name" value="RBM26/27"/>
</dbReference>
<gene>
    <name evidence="13" type="ORF">X975_02259</name>
</gene>
<dbReference type="PANTHER" id="PTHR14398">
    <property type="entry name" value="RNA RECOGNITION RRM/RNP DOMAIN"/>
    <property type="match status" value="1"/>
</dbReference>
<feature type="compositionally biased region" description="Polar residues" evidence="10">
    <location>
        <begin position="525"/>
        <end position="534"/>
    </location>
</feature>
<feature type="compositionally biased region" description="Polar residues" evidence="10">
    <location>
        <begin position="87"/>
        <end position="112"/>
    </location>
</feature>
<feature type="region of interest" description="Disordered" evidence="10">
    <location>
        <begin position="369"/>
        <end position="427"/>
    </location>
</feature>
<dbReference type="InterPro" id="IPR012677">
    <property type="entry name" value="Nucleotide-bd_a/b_plait_sf"/>
</dbReference>
<feature type="compositionally biased region" description="Pro residues" evidence="10">
    <location>
        <begin position="397"/>
        <end position="427"/>
    </location>
</feature>
<dbReference type="InterPro" id="IPR000571">
    <property type="entry name" value="Znf_CCCH"/>
</dbReference>
<feature type="compositionally biased region" description="Polar residues" evidence="10">
    <location>
        <begin position="310"/>
        <end position="326"/>
    </location>
</feature>
<dbReference type="Proteomes" id="UP000054359">
    <property type="component" value="Unassembled WGS sequence"/>
</dbReference>
<dbReference type="InterPro" id="IPR002483">
    <property type="entry name" value="PWI_dom"/>
</dbReference>
<evidence type="ECO:0000313" key="13">
    <source>
        <dbReference type="EMBL" id="KFM60967.1"/>
    </source>
</evidence>
<evidence type="ECO:0000256" key="9">
    <source>
        <dbReference type="SAM" id="Coils"/>
    </source>
</evidence>
<dbReference type="EMBL" id="KK113757">
    <property type="protein sequence ID" value="KFM60967.1"/>
    <property type="molecule type" value="Genomic_DNA"/>
</dbReference>
<dbReference type="PROSITE" id="PS50102">
    <property type="entry name" value="RRM"/>
    <property type="match status" value="1"/>
</dbReference>
<feature type="region of interest" description="Disordered" evidence="10">
    <location>
        <begin position="83"/>
        <end position="330"/>
    </location>
</feature>